<feature type="binding site" evidence="5">
    <location>
        <begin position="25"/>
        <end position="30"/>
    </location>
    <ligand>
        <name>ATP</name>
        <dbReference type="ChEBI" id="CHEBI:30616"/>
    </ligand>
</feature>
<evidence type="ECO:0000313" key="8">
    <source>
        <dbReference type="Proteomes" id="UP000324162"/>
    </source>
</evidence>
<gene>
    <name evidence="5" type="primary">coaE</name>
    <name evidence="7" type="ORF">EU508_07235</name>
</gene>
<keyword evidence="4 5" id="KW-0173">Coenzyme A biosynthesis</keyword>
<evidence type="ECO:0000256" key="5">
    <source>
        <dbReference type="HAMAP-Rule" id="MF_00376"/>
    </source>
</evidence>
<dbReference type="GO" id="GO:0004140">
    <property type="term" value="F:dephospho-CoA kinase activity"/>
    <property type="evidence" value="ECO:0007669"/>
    <property type="project" value="UniProtKB-UniRule"/>
</dbReference>
<comment type="subcellular location">
    <subcellularLocation>
        <location evidence="5">Cytoplasm</location>
    </subcellularLocation>
</comment>
<proteinExistence type="inferred from homology"/>
<dbReference type="GO" id="GO:0005524">
    <property type="term" value="F:ATP binding"/>
    <property type="evidence" value="ECO:0007669"/>
    <property type="project" value="UniProtKB-UniRule"/>
</dbReference>
<evidence type="ECO:0000256" key="2">
    <source>
        <dbReference type="ARBA" id="ARBA00022741"/>
    </source>
</evidence>
<dbReference type="CDD" id="cd02022">
    <property type="entry name" value="DPCK"/>
    <property type="match status" value="1"/>
</dbReference>
<dbReference type="Proteomes" id="UP000324162">
    <property type="component" value="Unassembled WGS sequence"/>
</dbReference>
<dbReference type="RefSeq" id="WP_149613965.1">
    <property type="nucleotide sequence ID" value="NZ_SEUK01000046.1"/>
</dbReference>
<keyword evidence="5 7" id="KW-0808">Transferase</keyword>
<comment type="caution">
    <text evidence="7">The sequence shown here is derived from an EMBL/GenBank/DDBJ whole genome shotgun (WGS) entry which is preliminary data.</text>
</comment>
<comment type="pathway">
    <text evidence="5">Cofactor biosynthesis; coenzyme A biosynthesis; CoA from (R)-pantothenate: step 5/5.</text>
</comment>
<dbReference type="Pfam" id="PF01121">
    <property type="entry name" value="CoaE"/>
    <property type="match status" value="1"/>
</dbReference>
<comment type="similarity">
    <text evidence="1 5">Belongs to the CoaE family.</text>
</comment>
<dbReference type="Gene3D" id="3.40.50.300">
    <property type="entry name" value="P-loop containing nucleotide triphosphate hydrolases"/>
    <property type="match status" value="1"/>
</dbReference>
<dbReference type="AlphaFoldDB" id="A0AB73BI18"/>
<name>A0AB73BI18_9GAMM</name>
<comment type="catalytic activity">
    <reaction evidence="5">
        <text>3'-dephospho-CoA + ATP = ADP + CoA + H(+)</text>
        <dbReference type="Rhea" id="RHEA:18245"/>
        <dbReference type="ChEBI" id="CHEBI:15378"/>
        <dbReference type="ChEBI" id="CHEBI:30616"/>
        <dbReference type="ChEBI" id="CHEBI:57287"/>
        <dbReference type="ChEBI" id="CHEBI:57328"/>
        <dbReference type="ChEBI" id="CHEBI:456216"/>
        <dbReference type="EC" id="2.7.1.24"/>
    </reaction>
</comment>
<sequence length="215" mass="23976">MSEQTIKLSSNKKNNWVLGLTGGIGCGKTAVSDMFEELDITIVDADIIARQVVEPKSCGLNAIIMHFGNTLLLSDGTLNRSALRERIFTNDADKQWLNNLLHPLIRKKIVADLNAANSAYVVLVAPLLFENGLDKYCNRTLLIDVPKNVQVERTLKRDNVSLEQVNSIIATQMSRENKCKKADDILNNDRDLALVKLSLQSLHTRYMQLALKNAS</sequence>
<evidence type="ECO:0000256" key="4">
    <source>
        <dbReference type="ARBA" id="ARBA00022993"/>
    </source>
</evidence>
<keyword evidence="2 5" id="KW-0547">Nucleotide-binding</keyword>
<reference evidence="7 8" key="1">
    <citation type="submission" date="2019-01" db="EMBL/GenBank/DDBJ databases">
        <title>Genome sequences of marine Pseudoalteromonas species.</title>
        <authorList>
            <person name="Boraston A.B."/>
            <person name="Hehemann J.-H."/>
            <person name="Vickers C.J."/>
            <person name="Salama-Alber O."/>
            <person name="Abe K."/>
            <person name="Hettle A.J."/>
        </authorList>
    </citation>
    <scope>NUCLEOTIDE SEQUENCE [LARGE SCALE GENOMIC DNA]</scope>
    <source>
        <strain evidence="7 8">PS42</strain>
    </source>
</reference>
<evidence type="ECO:0000313" key="7">
    <source>
        <dbReference type="EMBL" id="KAA1161613.1"/>
    </source>
</evidence>
<comment type="function">
    <text evidence="5">Catalyzes the phosphorylation of the 3'-hydroxyl group of dephosphocoenzyme A to form coenzyme A.</text>
</comment>
<protein>
    <recommendedName>
        <fullName evidence="5 6">Dephospho-CoA kinase</fullName>
        <ecNumber evidence="5 6">2.7.1.24</ecNumber>
    </recommendedName>
    <alternativeName>
        <fullName evidence="5">Dephosphocoenzyme A kinase</fullName>
    </alternativeName>
</protein>
<dbReference type="PROSITE" id="PS51257">
    <property type="entry name" value="PROKAR_LIPOPROTEIN"/>
    <property type="match status" value="1"/>
</dbReference>
<dbReference type="PROSITE" id="PS51219">
    <property type="entry name" value="DPCK"/>
    <property type="match status" value="1"/>
</dbReference>
<dbReference type="HAMAP" id="MF_00376">
    <property type="entry name" value="Dephospho_CoA_kinase"/>
    <property type="match status" value="1"/>
</dbReference>
<dbReference type="PANTHER" id="PTHR10695">
    <property type="entry name" value="DEPHOSPHO-COA KINASE-RELATED"/>
    <property type="match status" value="1"/>
</dbReference>
<keyword evidence="5 7" id="KW-0418">Kinase</keyword>
<keyword evidence="3 5" id="KW-0067">ATP-binding</keyword>
<dbReference type="EC" id="2.7.1.24" evidence="5 6"/>
<accession>A0AB73BI18</accession>
<dbReference type="InterPro" id="IPR001977">
    <property type="entry name" value="Depp_CoAkinase"/>
</dbReference>
<dbReference type="GO" id="GO:0005737">
    <property type="term" value="C:cytoplasm"/>
    <property type="evidence" value="ECO:0007669"/>
    <property type="project" value="UniProtKB-SubCell"/>
</dbReference>
<dbReference type="NCBIfam" id="TIGR00152">
    <property type="entry name" value="dephospho-CoA kinase"/>
    <property type="match status" value="1"/>
</dbReference>
<evidence type="ECO:0000256" key="3">
    <source>
        <dbReference type="ARBA" id="ARBA00022840"/>
    </source>
</evidence>
<dbReference type="PANTHER" id="PTHR10695:SF46">
    <property type="entry name" value="BIFUNCTIONAL COENZYME A SYNTHASE-RELATED"/>
    <property type="match status" value="1"/>
</dbReference>
<organism evidence="7 8">
    <name type="scientific">Pseudoalteromonas fuliginea</name>
    <dbReference type="NCBI Taxonomy" id="1872678"/>
    <lineage>
        <taxon>Bacteria</taxon>
        <taxon>Pseudomonadati</taxon>
        <taxon>Pseudomonadota</taxon>
        <taxon>Gammaproteobacteria</taxon>
        <taxon>Alteromonadales</taxon>
        <taxon>Pseudoalteromonadaceae</taxon>
        <taxon>Pseudoalteromonas</taxon>
    </lineage>
</organism>
<dbReference type="SUPFAM" id="SSF52540">
    <property type="entry name" value="P-loop containing nucleoside triphosphate hydrolases"/>
    <property type="match status" value="1"/>
</dbReference>
<dbReference type="InterPro" id="IPR027417">
    <property type="entry name" value="P-loop_NTPase"/>
</dbReference>
<evidence type="ECO:0000256" key="1">
    <source>
        <dbReference type="ARBA" id="ARBA00009018"/>
    </source>
</evidence>
<evidence type="ECO:0000256" key="6">
    <source>
        <dbReference type="NCBIfam" id="TIGR00152"/>
    </source>
</evidence>
<dbReference type="GO" id="GO:0015937">
    <property type="term" value="P:coenzyme A biosynthetic process"/>
    <property type="evidence" value="ECO:0007669"/>
    <property type="project" value="UniProtKB-UniRule"/>
</dbReference>
<dbReference type="EMBL" id="SEUK01000046">
    <property type="protein sequence ID" value="KAA1161613.1"/>
    <property type="molecule type" value="Genomic_DNA"/>
</dbReference>
<keyword evidence="5" id="KW-0963">Cytoplasm</keyword>